<dbReference type="Proteomes" id="UP001488838">
    <property type="component" value="Unassembled WGS sequence"/>
</dbReference>
<reference evidence="2 3" key="1">
    <citation type="journal article" date="2023" name="bioRxiv">
        <title>Conserved and derived expression patterns and positive selection on dental genes reveal complex evolutionary context of ever-growing rodent molars.</title>
        <authorList>
            <person name="Calamari Z.T."/>
            <person name="Song A."/>
            <person name="Cohen E."/>
            <person name="Akter M."/>
            <person name="Roy R.D."/>
            <person name="Hallikas O."/>
            <person name="Christensen M.M."/>
            <person name="Li P."/>
            <person name="Marangoni P."/>
            <person name="Jernvall J."/>
            <person name="Klein O.D."/>
        </authorList>
    </citation>
    <scope>NUCLEOTIDE SEQUENCE [LARGE SCALE GENOMIC DNA]</scope>
    <source>
        <strain evidence="2">V071</strain>
    </source>
</reference>
<organism evidence="2 3">
    <name type="scientific">Myodes glareolus</name>
    <name type="common">Bank vole</name>
    <name type="synonym">Clethrionomys glareolus</name>
    <dbReference type="NCBI Taxonomy" id="447135"/>
    <lineage>
        <taxon>Eukaryota</taxon>
        <taxon>Metazoa</taxon>
        <taxon>Chordata</taxon>
        <taxon>Craniata</taxon>
        <taxon>Vertebrata</taxon>
        <taxon>Euteleostomi</taxon>
        <taxon>Mammalia</taxon>
        <taxon>Eutheria</taxon>
        <taxon>Euarchontoglires</taxon>
        <taxon>Glires</taxon>
        <taxon>Rodentia</taxon>
        <taxon>Myomorpha</taxon>
        <taxon>Muroidea</taxon>
        <taxon>Cricetidae</taxon>
        <taxon>Arvicolinae</taxon>
        <taxon>Myodes</taxon>
    </lineage>
</organism>
<gene>
    <name evidence="2" type="ORF">U0070_007640</name>
</gene>
<evidence type="ECO:0000256" key="1">
    <source>
        <dbReference type="SAM" id="MobiDB-lite"/>
    </source>
</evidence>
<evidence type="ECO:0000313" key="3">
    <source>
        <dbReference type="Proteomes" id="UP001488838"/>
    </source>
</evidence>
<sequence>MAYRAERYSHLKPQGKEERRRVAAEEKNRLNELKRIEREWAEAQDDSILKGRASELAFLKSLRMNKAL</sequence>
<comment type="caution">
    <text evidence="2">The sequence shown here is derived from an EMBL/GenBank/DDBJ whole genome shotgun (WGS) entry which is preliminary data.</text>
</comment>
<evidence type="ECO:0000313" key="2">
    <source>
        <dbReference type="EMBL" id="KAK7819948.1"/>
    </source>
</evidence>
<accession>A0AAW0IZJ2</accession>
<proteinExistence type="predicted"/>
<name>A0AAW0IZJ2_MYOGA</name>
<keyword evidence="3" id="KW-1185">Reference proteome</keyword>
<dbReference type="AlphaFoldDB" id="A0AAW0IZJ2"/>
<feature type="region of interest" description="Disordered" evidence="1">
    <location>
        <begin position="1"/>
        <end position="21"/>
    </location>
</feature>
<protein>
    <submittedName>
        <fullName evidence="2">Uncharacterized protein</fullName>
    </submittedName>
</protein>
<dbReference type="EMBL" id="JBBHLL010000076">
    <property type="protein sequence ID" value="KAK7819948.1"/>
    <property type="molecule type" value="Genomic_DNA"/>
</dbReference>